<reference evidence="2" key="2">
    <citation type="submission" date="2013-10" db="EMBL/GenBank/DDBJ databases">
        <authorList>
            <person name="Aslett M."/>
        </authorList>
    </citation>
    <scope>NUCLEOTIDE SEQUENCE [LARGE SCALE GENOMIC DNA]</scope>
    <source>
        <strain evidence="2">Houghton</strain>
    </source>
</reference>
<sequence length="607" mass="65784">MDQWMNNLLGAMTTLESDPTALYEYLKGTGSLTDVLKSSFLFGLSIIAGAIVAVVYLLCCLPTICYKYLRRLCCCSKCCSGKSGLCSRMVWAIVIAALTLMGIVFACLVLHYQSQGVHGARQLQCQTYEFANETLRGTEALQGNDTQADTPLPDEFEGLLPLVDNAEALVLLFDASNPDNVVELSKQAATKALDVVPISENMNTAIGNLSSACVAFSANNSLSGSFHKSLWCDAVNDPSASLDIAAIEEQMSSSAKVIVAVDPKKQLDKIFEKVELPVLNVKDIFPIGTVKELFLTAFDALASTEGIVSKALQWLDIGLKVDCSFDLAILLLIALWTIWFFCRGAGAGSGTPALLWNILAWVVVIFLIFGGALGWVMTIGRQGCSIITNTCLEEDNWELLSDYAPVVEPLISECLSKEGEGDMLAAVGAKEAFNQVLDTLKKTLGSFPTDMAPLDEKTSVDQDSVANARKNVFPEFLKIVHNFGVLALSDFASCFKSGMQIQDVDLGGETLYGLATLESLVSPWKLHALHPEEPEDGDFIVTDVIPIEADSDYVKWLEDLRESKVAMYRALGGGVACLVLLALFILWFKLKFGKETKKSSSGEKASV</sequence>
<accession>U6KW20</accession>
<feature type="transmembrane region" description="Helical" evidence="1">
    <location>
        <begin position="90"/>
        <end position="112"/>
    </location>
</feature>
<dbReference type="VEuPathDB" id="ToxoDB:ETH2_0652600"/>
<name>U6KW20_EIMTE</name>
<evidence type="ECO:0000256" key="1">
    <source>
        <dbReference type="SAM" id="Phobius"/>
    </source>
</evidence>
<dbReference type="OrthoDB" id="345998at2759"/>
<evidence type="ECO:0000313" key="3">
    <source>
        <dbReference type="Proteomes" id="UP000030747"/>
    </source>
</evidence>
<feature type="transmembrane region" description="Helical" evidence="1">
    <location>
        <begin position="567"/>
        <end position="588"/>
    </location>
</feature>
<feature type="transmembrane region" description="Helical" evidence="1">
    <location>
        <begin position="40"/>
        <end position="69"/>
    </location>
</feature>
<dbReference type="RefSeq" id="XP_013232916.1">
    <property type="nucleotide sequence ID" value="XM_013377462.1"/>
</dbReference>
<dbReference type="GeneID" id="25253810"/>
<dbReference type="Proteomes" id="UP000030747">
    <property type="component" value="Unassembled WGS sequence"/>
</dbReference>
<reference evidence="2" key="1">
    <citation type="submission" date="2013-10" db="EMBL/GenBank/DDBJ databases">
        <title>Genomic analysis of the causative agents of coccidiosis in chickens.</title>
        <authorList>
            <person name="Reid A.J."/>
            <person name="Blake D."/>
            <person name="Billington K."/>
            <person name="Browne H."/>
            <person name="Dunn M."/>
            <person name="Hung S."/>
            <person name="Kawahara F."/>
            <person name="Miranda-Saavedra D."/>
            <person name="Mourier T."/>
            <person name="Nagra H."/>
            <person name="Otto T.D."/>
            <person name="Rawlings N."/>
            <person name="Sanchez A."/>
            <person name="Sanders M."/>
            <person name="Subramaniam C."/>
            <person name="Tay Y."/>
            <person name="Dear P."/>
            <person name="Doerig C."/>
            <person name="Gruber A."/>
            <person name="Parkinson J."/>
            <person name="Shirley M."/>
            <person name="Wan K.L."/>
            <person name="Berriman M."/>
            <person name="Tomley F."/>
            <person name="Pain A."/>
        </authorList>
    </citation>
    <scope>NUCLEOTIDE SEQUENCE [LARGE SCALE GENOMIC DNA]</scope>
    <source>
        <strain evidence="2">Houghton</strain>
    </source>
</reference>
<dbReference type="OMA" id="GINCKFM"/>
<organism evidence="2 3">
    <name type="scientific">Eimeria tenella</name>
    <name type="common">Coccidian parasite</name>
    <dbReference type="NCBI Taxonomy" id="5802"/>
    <lineage>
        <taxon>Eukaryota</taxon>
        <taxon>Sar</taxon>
        <taxon>Alveolata</taxon>
        <taxon>Apicomplexa</taxon>
        <taxon>Conoidasida</taxon>
        <taxon>Coccidia</taxon>
        <taxon>Eucoccidiorida</taxon>
        <taxon>Eimeriorina</taxon>
        <taxon>Eimeriidae</taxon>
        <taxon>Eimeria</taxon>
    </lineage>
</organism>
<keyword evidence="3" id="KW-1185">Reference proteome</keyword>
<proteinExistence type="predicted"/>
<dbReference type="AlphaFoldDB" id="U6KW20"/>
<keyword evidence="1" id="KW-1133">Transmembrane helix</keyword>
<keyword evidence="1" id="KW-0472">Membrane</keyword>
<dbReference type="VEuPathDB" id="ToxoDB:ETH_00023490"/>
<dbReference type="EMBL" id="HG675698">
    <property type="protein sequence ID" value="CDJ42166.1"/>
    <property type="molecule type" value="Genomic_DNA"/>
</dbReference>
<gene>
    <name evidence="2" type="ORF">ETH_00023490</name>
</gene>
<feature type="transmembrane region" description="Helical" evidence="1">
    <location>
        <begin position="354"/>
        <end position="377"/>
    </location>
</feature>
<feature type="transmembrane region" description="Helical" evidence="1">
    <location>
        <begin position="325"/>
        <end position="342"/>
    </location>
</feature>
<keyword evidence="1" id="KW-0812">Transmembrane</keyword>
<protein>
    <submittedName>
        <fullName evidence="2">Uncharacterized protein</fullName>
    </submittedName>
</protein>
<evidence type="ECO:0000313" key="2">
    <source>
        <dbReference type="EMBL" id="CDJ42166.1"/>
    </source>
</evidence>